<protein>
    <submittedName>
        <fullName evidence="2">Genomic scaffold, ProqFM164S02</fullName>
    </submittedName>
</protein>
<keyword evidence="3" id="KW-1185">Reference proteome</keyword>
<gene>
    <name evidence="2" type="ORF">PROQFM164_S02g000991</name>
</gene>
<evidence type="ECO:0000313" key="3">
    <source>
        <dbReference type="Proteomes" id="UP000030686"/>
    </source>
</evidence>
<proteinExistence type="predicted"/>
<dbReference type="AlphaFoldDB" id="W6Q4H3"/>
<dbReference type="EMBL" id="HG792016">
    <property type="protein sequence ID" value="CDM30841.1"/>
    <property type="molecule type" value="Genomic_DNA"/>
</dbReference>
<name>W6Q4H3_PENRF</name>
<accession>W6Q4H3</accession>
<evidence type="ECO:0000313" key="2">
    <source>
        <dbReference type="EMBL" id="CDM30841.1"/>
    </source>
</evidence>
<organism evidence="2 3">
    <name type="scientific">Penicillium roqueforti (strain FM164)</name>
    <dbReference type="NCBI Taxonomy" id="1365484"/>
    <lineage>
        <taxon>Eukaryota</taxon>
        <taxon>Fungi</taxon>
        <taxon>Dikarya</taxon>
        <taxon>Ascomycota</taxon>
        <taxon>Pezizomycotina</taxon>
        <taxon>Eurotiomycetes</taxon>
        <taxon>Eurotiomycetidae</taxon>
        <taxon>Eurotiales</taxon>
        <taxon>Aspergillaceae</taxon>
        <taxon>Penicillium</taxon>
    </lineage>
</organism>
<sequence>MPQTQILPLTQPRLLNRQQVIVEDDSRYCLPEESGRHGVEAPSQIPTGEAGSEDMNPSPWADYAMTLP</sequence>
<dbReference type="STRING" id="1365484.W6Q4H3"/>
<dbReference type="OrthoDB" id="4359659at2759"/>
<dbReference type="Proteomes" id="UP000030686">
    <property type="component" value="Unassembled WGS sequence"/>
</dbReference>
<reference evidence="2" key="1">
    <citation type="journal article" date="2014" name="Nat. Commun.">
        <title>Multiple recent horizontal transfers of a large genomic region in cheese making fungi.</title>
        <authorList>
            <person name="Cheeseman K."/>
            <person name="Ropars J."/>
            <person name="Renault P."/>
            <person name="Dupont J."/>
            <person name="Gouzy J."/>
            <person name="Branca A."/>
            <person name="Abraham A.L."/>
            <person name="Ceppi M."/>
            <person name="Conseiller E."/>
            <person name="Debuchy R."/>
            <person name="Malagnac F."/>
            <person name="Goarin A."/>
            <person name="Silar P."/>
            <person name="Lacoste S."/>
            <person name="Sallet E."/>
            <person name="Bensimon A."/>
            <person name="Giraud T."/>
            <person name="Brygoo Y."/>
        </authorList>
    </citation>
    <scope>NUCLEOTIDE SEQUENCE [LARGE SCALE GENOMIC DNA]</scope>
    <source>
        <strain evidence="2">FM164</strain>
    </source>
</reference>
<feature type="region of interest" description="Disordered" evidence="1">
    <location>
        <begin position="31"/>
        <end position="68"/>
    </location>
</feature>
<evidence type="ECO:0000256" key="1">
    <source>
        <dbReference type="SAM" id="MobiDB-lite"/>
    </source>
</evidence>